<evidence type="ECO:0000313" key="1">
    <source>
        <dbReference type="EMBL" id="MDQ0102692.1"/>
    </source>
</evidence>
<evidence type="ECO:0000313" key="2">
    <source>
        <dbReference type="Proteomes" id="UP001244563"/>
    </source>
</evidence>
<organism evidence="1 2">
    <name type="scientific">Paenarthrobacter nicotinovorans</name>
    <name type="common">Arthrobacter nicotinovorans</name>
    <dbReference type="NCBI Taxonomy" id="29320"/>
    <lineage>
        <taxon>Bacteria</taxon>
        <taxon>Bacillati</taxon>
        <taxon>Actinomycetota</taxon>
        <taxon>Actinomycetes</taxon>
        <taxon>Micrococcales</taxon>
        <taxon>Micrococcaceae</taxon>
        <taxon>Paenarthrobacter</taxon>
    </lineage>
</organism>
<name>A0ABT9TQ53_PAENI</name>
<proteinExistence type="predicted"/>
<keyword evidence="2" id="KW-1185">Reference proteome</keyword>
<reference evidence="1 2" key="1">
    <citation type="submission" date="2023-07" db="EMBL/GenBank/DDBJ databases">
        <title>Sorghum-associated microbial communities from plants grown in Nebraska, USA.</title>
        <authorList>
            <person name="Schachtman D."/>
        </authorList>
    </citation>
    <scope>NUCLEOTIDE SEQUENCE [LARGE SCALE GENOMIC DNA]</scope>
    <source>
        <strain evidence="1 2">CC523</strain>
    </source>
</reference>
<protein>
    <submittedName>
        <fullName evidence="1">Uncharacterized protein</fullName>
    </submittedName>
</protein>
<dbReference type="RefSeq" id="WP_064722291.1">
    <property type="nucleotide sequence ID" value="NZ_BDDW01000004.1"/>
</dbReference>
<comment type="caution">
    <text evidence="1">The sequence shown here is derived from an EMBL/GenBank/DDBJ whole genome shotgun (WGS) entry which is preliminary data.</text>
</comment>
<dbReference type="Proteomes" id="UP001244563">
    <property type="component" value="Unassembled WGS sequence"/>
</dbReference>
<gene>
    <name evidence="1" type="ORF">J2T10_002345</name>
</gene>
<dbReference type="EMBL" id="JAUSSW010000006">
    <property type="protein sequence ID" value="MDQ0102692.1"/>
    <property type="molecule type" value="Genomic_DNA"/>
</dbReference>
<sequence length="111" mass="11670">MKGRKLASDKLSVVVRVDVDGEQIQIAATGRVTTSSLQGLYPVVQRTKGLGGGLGVEMDLSEATIDADALDQLRIYAELHEVPVRLNTAPGDVGNVTALPSRTLQTASRAA</sequence>
<accession>A0ABT9TQ53</accession>